<gene>
    <name evidence="2" type="ORF">PHLCEN_2v3383</name>
</gene>
<proteinExistence type="predicted"/>
<sequence length="71" mass="8240">MTHIRRQEMGSVTLDQVVGKRREKPNRDRHGKGLDYCVVEVIRRMRNKGERPGCALQSENGHVVRNDNDKI</sequence>
<dbReference type="AlphaFoldDB" id="A0A2R6QIQ6"/>
<keyword evidence="3" id="KW-1185">Reference proteome</keyword>
<comment type="caution">
    <text evidence="2">The sequence shown here is derived from an EMBL/GenBank/DDBJ whole genome shotgun (WGS) entry which is preliminary data.</text>
</comment>
<accession>A0A2R6QIQ6</accession>
<protein>
    <submittedName>
        <fullName evidence="2">Uncharacterized protein</fullName>
    </submittedName>
</protein>
<name>A0A2R6QIQ6_9APHY</name>
<reference evidence="2 3" key="1">
    <citation type="submission" date="2018-02" db="EMBL/GenBank/DDBJ databases">
        <title>Genome sequence of the basidiomycete white-rot fungus Phlebia centrifuga.</title>
        <authorList>
            <person name="Granchi Z."/>
            <person name="Peng M."/>
            <person name="de Vries R.P."/>
            <person name="Hilden K."/>
            <person name="Makela M.R."/>
            <person name="Grigoriev I."/>
            <person name="Riley R."/>
        </authorList>
    </citation>
    <scope>NUCLEOTIDE SEQUENCE [LARGE SCALE GENOMIC DNA]</scope>
    <source>
        <strain evidence="2 3">FBCC195</strain>
    </source>
</reference>
<feature type="region of interest" description="Disordered" evidence="1">
    <location>
        <begin position="1"/>
        <end position="31"/>
    </location>
</feature>
<evidence type="ECO:0000313" key="2">
    <source>
        <dbReference type="EMBL" id="PSS08893.1"/>
    </source>
</evidence>
<evidence type="ECO:0000256" key="1">
    <source>
        <dbReference type="SAM" id="MobiDB-lite"/>
    </source>
</evidence>
<evidence type="ECO:0000313" key="3">
    <source>
        <dbReference type="Proteomes" id="UP000186601"/>
    </source>
</evidence>
<dbReference type="EMBL" id="MLYV02000328">
    <property type="protein sequence ID" value="PSS08893.1"/>
    <property type="molecule type" value="Genomic_DNA"/>
</dbReference>
<dbReference type="Proteomes" id="UP000186601">
    <property type="component" value="Unassembled WGS sequence"/>
</dbReference>
<organism evidence="2 3">
    <name type="scientific">Hermanssonia centrifuga</name>
    <dbReference type="NCBI Taxonomy" id="98765"/>
    <lineage>
        <taxon>Eukaryota</taxon>
        <taxon>Fungi</taxon>
        <taxon>Dikarya</taxon>
        <taxon>Basidiomycota</taxon>
        <taxon>Agaricomycotina</taxon>
        <taxon>Agaricomycetes</taxon>
        <taxon>Polyporales</taxon>
        <taxon>Meruliaceae</taxon>
        <taxon>Hermanssonia</taxon>
    </lineage>
</organism>